<dbReference type="EMBL" id="JARAOO010000001">
    <property type="protein sequence ID" value="KAJ7981611.1"/>
    <property type="molecule type" value="Genomic_DNA"/>
</dbReference>
<dbReference type="KEGG" id="qsa:O6P43_000852"/>
<gene>
    <name evidence="3" type="ORF">O6P43_000852</name>
</gene>
<proteinExistence type="predicted"/>
<dbReference type="PANTHER" id="PTHR31415">
    <property type="entry name" value="OS05G0367900 PROTEIN"/>
    <property type="match status" value="1"/>
</dbReference>
<evidence type="ECO:0000256" key="2">
    <source>
        <dbReference type="ARBA" id="ARBA00023136"/>
    </source>
</evidence>
<evidence type="ECO:0000256" key="1">
    <source>
        <dbReference type="ARBA" id="ARBA00004370"/>
    </source>
</evidence>
<sequence>MSESEGCCKCCCSFILTLGLTALFLWLSLRTDKPKCSIEYFYLPALNKSLNSQQNTSIYFILQLNNPNKDKGIRYENVNLTFSVLDNLNKTHQIGYKTIGGFYQGHNKKAKKKDFVETRGFNGTAVSGEALNNKTVVFRVDFATAVKYKILLWFTKRHKLMLGANVVVDSSGEKVDQKKGIRLKSCAPEPGGYYSAQVAFLVNLLIITFSNFRLRS</sequence>
<dbReference type="Proteomes" id="UP001163823">
    <property type="component" value="Chromosome 1"/>
</dbReference>
<dbReference type="GO" id="GO:0009506">
    <property type="term" value="C:plasmodesma"/>
    <property type="evidence" value="ECO:0007669"/>
    <property type="project" value="TreeGrafter"/>
</dbReference>
<reference evidence="3 4" key="1">
    <citation type="journal article" date="2023" name="Science">
        <title>Elucidation of the pathway for biosynthesis of saponin adjuvants from the soapbark tree.</title>
        <authorList>
            <person name="Reed J."/>
            <person name="Orme A."/>
            <person name="El-Demerdash A."/>
            <person name="Owen C."/>
            <person name="Martin L.B.B."/>
            <person name="Misra R.C."/>
            <person name="Kikuchi S."/>
            <person name="Rejzek M."/>
            <person name="Martin A.C."/>
            <person name="Harkess A."/>
            <person name="Leebens-Mack J."/>
            <person name="Louveau T."/>
            <person name="Stephenson M.J."/>
            <person name="Osbourn A."/>
        </authorList>
    </citation>
    <scope>NUCLEOTIDE SEQUENCE [LARGE SCALE GENOMIC DNA]</scope>
    <source>
        <strain evidence="3">S10</strain>
    </source>
</reference>
<dbReference type="GO" id="GO:0005886">
    <property type="term" value="C:plasma membrane"/>
    <property type="evidence" value="ECO:0007669"/>
    <property type="project" value="TreeGrafter"/>
</dbReference>
<name>A0AAD7QHG4_QUISA</name>
<dbReference type="AlphaFoldDB" id="A0AAD7QHG4"/>
<accession>A0AAD7QHG4</accession>
<protein>
    <submittedName>
        <fullName evidence="3">Protein NDR1-like</fullName>
    </submittedName>
</protein>
<dbReference type="PANTHER" id="PTHR31415:SF52">
    <property type="entry name" value="LATE EMBRYOGENESIS ABUNDANT (LEA) HYDROXYPROLINE-RICH GLYCOPROTEIN FAMILY-RELATED"/>
    <property type="match status" value="1"/>
</dbReference>
<organism evidence="3 4">
    <name type="scientific">Quillaja saponaria</name>
    <name type="common">Soap bark tree</name>
    <dbReference type="NCBI Taxonomy" id="32244"/>
    <lineage>
        <taxon>Eukaryota</taxon>
        <taxon>Viridiplantae</taxon>
        <taxon>Streptophyta</taxon>
        <taxon>Embryophyta</taxon>
        <taxon>Tracheophyta</taxon>
        <taxon>Spermatophyta</taxon>
        <taxon>Magnoliopsida</taxon>
        <taxon>eudicotyledons</taxon>
        <taxon>Gunneridae</taxon>
        <taxon>Pentapetalae</taxon>
        <taxon>rosids</taxon>
        <taxon>fabids</taxon>
        <taxon>Fabales</taxon>
        <taxon>Quillajaceae</taxon>
        <taxon>Quillaja</taxon>
    </lineage>
</organism>
<evidence type="ECO:0000313" key="3">
    <source>
        <dbReference type="EMBL" id="KAJ7981611.1"/>
    </source>
</evidence>
<dbReference type="GO" id="GO:0098542">
    <property type="term" value="P:defense response to other organism"/>
    <property type="evidence" value="ECO:0007669"/>
    <property type="project" value="InterPro"/>
</dbReference>
<comment type="caution">
    <text evidence="3">The sequence shown here is derived from an EMBL/GenBank/DDBJ whole genome shotgun (WGS) entry which is preliminary data.</text>
</comment>
<dbReference type="InterPro" id="IPR044839">
    <property type="entry name" value="NDR1-like"/>
</dbReference>
<evidence type="ECO:0000313" key="4">
    <source>
        <dbReference type="Proteomes" id="UP001163823"/>
    </source>
</evidence>
<keyword evidence="4" id="KW-1185">Reference proteome</keyword>
<keyword evidence="2" id="KW-0472">Membrane</keyword>
<comment type="subcellular location">
    <subcellularLocation>
        <location evidence="1">Membrane</location>
    </subcellularLocation>
</comment>